<name>A0ABC8L9F6_ERUVS</name>
<keyword evidence="2 19" id="KW-0723">Serine/threonine-protein kinase</keyword>
<dbReference type="PROSITE" id="PS50011">
    <property type="entry name" value="PROTEIN_KINASE_DOM"/>
    <property type="match status" value="1"/>
</dbReference>
<keyword evidence="7 23" id="KW-0732">Signal</keyword>
<feature type="signal peptide" evidence="23">
    <location>
        <begin position="1"/>
        <end position="22"/>
    </location>
</feature>
<evidence type="ECO:0000256" key="13">
    <source>
        <dbReference type="ARBA" id="ARBA00023136"/>
    </source>
</evidence>
<dbReference type="InterPro" id="IPR051343">
    <property type="entry name" value="G-type_lectin_kinases/EP1-like"/>
</dbReference>
<evidence type="ECO:0000256" key="12">
    <source>
        <dbReference type="ARBA" id="ARBA00022989"/>
    </source>
</evidence>
<evidence type="ECO:0000313" key="26">
    <source>
        <dbReference type="EMBL" id="CAH8377928.1"/>
    </source>
</evidence>
<evidence type="ECO:0000256" key="1">
    <source>
        <dbReference type="ARBA" id="ARBA00004479"/>
    </source>
</evidence>
<keyword evidence="8" id="KW-0430">Lectin</keyword>
<evidence type="ECO:0000256" key="21">
    <source>
        <dbReference type="SAM" id="MobiDB-lite"/>
    </source>
</evidence>
<sequence>MGVFFTVLLASLLIFFPDHLHGGVPYNGSITPGFEGSHINYINNNGIFLESNNSAFGFGFITTPDSVTFFTLSIIHKPSSRLIWSANRASPVSYSDKLQFQDYGNIVLRREEEGESEVWRLDNSGKNASRIEHRDSGNLVVVSGDGDSIWESFEHPTDTLITNQVFKEGMKLTSNASLSNMTYVLEIKSGDMVLSVNSLTPQVYWSMSSDSQRIIEKDGVLTSSSLLGNSWMFFDEKQSLLSQFLISSEKRDNSTWIAVLGNNGVISFTILGSDLYAAADSSIKFPSDQCATPEPCGPYYLCFGRTVCRCVLGLLRIRSDCQTGITSPCKKTDNNATMKLLNAGDKVDYFALGFAYPFSKETNLDSCKEICNSNCSCLGLFFQNSSGHCFLFDWIGSFKTSSNKSSGFVSYIKVATTNDLGGEENGYDNNGKHFPYIVIIIVLAAVFTIGVLILVAFRIHRRMKLRLFSSQETHSFVNILPGTSIRFSYKDLQLATRNFTEKLGQGGFGSVFKGILPDGSHIAVKQLEGIGQGKKEFKAEVSTIGSIHHQNLVHLTGFCEEGAHRLLVYEYLPNGSLERWIFRRRDGDLLLNWDARFNIAVGTAKGLAYLHEDCDARIIHCDIKPENILLDDDFNAKVSDFGLAKLMTREQSHVFTTLRGTRGYMAPEWITTYAISEKSDVYSYGMVLVELIRRRKNQECLASSNFPAYAFMRMREGLLIEDVDWGMEEEGVDVNDDERVSRAMKTAFWCIQEDMDLRPSMSKVVQMLEGVFPVVQPPSSSTLDPNRYTRLELRSISEDGSGRTSSSVFHSELSGPR</sequence>
<dbReference type="CDD" id="cd01098">
    <property type="entry name" value="PAN_AP_plant"/>
    <property type="match status" value="1"/>
</dbReference>
<dbReference type="PROSITE" id="PS00107">
    <property type="entry name" value="PROTEIN_KINASE_ATP"/>
    <property type="match status" value="1"/>
</dbReference>
<evidence type="ECO:0000256" key="19">
    <source>
        <dbReference type="PIRNR" id="PIRNR000641"/>
    </source>
</evidence>
<dbReference type="Proteomes" id="UP001642260">
    <property type="component" value="Unassembled WGS sequence"/>
</dbReference>
<evidence type="ECO:0000256" key="18">
    <source>
        <dbReference type="ARBA" id="ARBA00048679"/>
    </source>
</evidence>
<reference evidence="26 27" key="1">
    <citation type="submission" date="2022-03" db="EMBL/GenBank/DDBJ databases">
        <authorList>
            <person name="Macdonald S."/>
            <person name="Ahmed S."/>
            <person name="Newling K."/>
        </authorList>
    </citation>
    <scope>NUCLEOTIDE SEQUENCE [LARGE SCALE GENOMIC DNA]</scope>
</reference>
<evidence type="ECO:0000256" key="10">
    <source>
        <dbReference type="ARBA" id="ARBA00022777"/>
    </source>
</evidence>
<evidence type="ECO:0000256" key="15">
    <source>
        <dbReference type="ARBA" id="ARBA00023170"/>
    </source>
</evidence>
<evidence type="ECO:0000256" key="5">
    <source>
        <dbReference type="ARBA" id="ARBA00022679"/>
    </source>
</evidence>
<dbReference type="InterPro" id="IPR000719">
    <property type="entry name" value="Prot_kinase_dom"/>
</dbReference>
<keyword evidence="14" id="KW-1015">Disulfide bond</keyword>
<dbReference type="FunFam" id="1.10.510.10:FF:000248">
    <property type="entry name" value="S-receptor-like kinase 5"/>
    <property type="match status" value="1"/>
</dbReference>
<dbReference type="Pfam" id="PF00069">
    <property type="entry name" value="Pkinase"/>
    <property type="match status" value="1"/>
</dbReference>
<dbReference type="InterPro" id="IPR017441">
    <property type="entry name" value="Protein_kinase_ATP_BS"/>
</dbReference>
<keyword evidence="10 19" id="KW-0418">Kinase</keyword>
<evidence type="ECO:0000256" key="17">
    <source>
        <dbReference type="ARBA" id="ARBA00047899"/>
    </source>
</evidence>
<feature type="domain" description="Protein kinase" evidence="24">
    <location>
        <begin position="497"/>
        <end position="772"/>
    </location>
</feature>
<comment type="similarity">
    <text evidence="19">Belongs to the protein kinase superfamily. Ser/Thr protein kinase family.</text>
</comment>
<dbReference type="Gene3D" id="2.90.10.10">
    <property type="entry name" value="Bulb-type lectin domain"/>
    <property type="match status" value="1"/>
</dbReference>
<dbReference type="InterPro" id="IPR008271">
    <property type="entry name" value="Ser/Thr_kinase_AS"/>
</dbReference>
<keyword evidence="11 19" id="KW-0067">ATP-binding</keyword>
<accession>A0ABC8L9F6</accession>
<dbReference type="AlphaFoldDB" id="A0ABC8L9F6"/>
<comment type="catalytic activity">
    <reaction evidence="18 19">
        <text>L-seryl-[protein] + ATP = O-phospho-L-seryl-[protein] + ADP + H(+)</text>
        <dbReference type="Rhea" id="RHEA:17989"/>
        <dbReference type="Rhea" id="RHEA-COMP:9863"/>
        <dbReference type="Rhea" id="RHEA-COMP:11604"/>
        <dbReference type="ChEBI" id="CHEBI:15378"/>
        <dbReference type="ChEBI" id="CHEBI:29999"/>
        <dbReference type="ChEBI" id="CHEBI:30616"/>
        <dbReference type="ChEBI" id="CHEBI:83421"/>
        <dbReference type="ChEBI" id="CHEBI:456216"/>
        <dbReference type="EC" id="2.7.11.1"/>
    </reaction>
</comment>
<keyword evidence="12 22" id="KW-1133">Transmembrane helix</keyword>
<evidence type="ECO:0000256" key="23">
    <source>
        <dbReference type="SAM" id="SignalP"/>
    </source>
</evidence>
<evidence type="ECO:0000256" key="14">
    <source>
        <dbReference type="ARBA" id="ARBA00023157"/>
    </source>
</evidence>
<dbReference type="SMART" id="SM00108">
    <property type="entry name" value="B_lectin"/>
    <property type="match status" value="1"/>
</dbReference>
<dbReference type="InterPro" id="IPR001480">
    <property type="entry name" value="Bulb-type_lectin_dom"/>
</dbReference>
<dbReference type="InterPro" id="IPR036426">
    <property type="entry name" value="Bulb-type_lectin_dom_sf"/>
</dbReference>
<dbReference type="PROSITE" id="PS00108">
    <property type="entry name" value="PROTEIN_KINASE_ST"/>
    <property type="match status" value="1"/>
</dbReference>
<dbReference type="CDD" id="cd14066">
    <property type="entry name" value="STKc_IRAK"/>
    <property type="match status" value="1"/>
</dbReference>
<keyword evidence="4" id="KW-0597">Phosphoprotein</keyword>
<dbReference type="GO" id="GO:0030246">
    <property type="term" value="F:carbohydrate binding"/>
    <property type="evidence" value="ECO:0007669"/>
    <property type="project" value="UniProtKB-KW"/>
</dbReference>
<dbReference type="Pfam" id="PF01453">
    <property type="entry name" value="B_lectin"/>
    <property type="match status" value="1"/>
</dbReference>
<dbReference type="GO" id="GO:0005524">
    <property type="term" value="F:ATP binding"/>
    <property type="evidence" value="ECO:0007669"/>
    <property type="project" value="UniProtKB-UniRule"/>
</dbReference>
<dbReference type="CDD" id="cd00028">
    <property type="entry name" value="B_lectin"/>
    <property type="match status" value="1"/>
</dbReference>
<evidence type="ECO:0000256" key="7">
    <source>
        <dbReference type="ARBA" id="ARBA00022729"/>
    </source>
</evidence>
<comment type="caution">
    <text evidence="26">The sequence shown here is derived from an EMBL/GenBank/DDBJ whole genome shotgun (WGS) entry which is preliminary data.</text>
</comment>
<feature type="domain" description="Bulb-type lectin" evidence="25">
    <location>
        <begin position="34"/>
        <end position="154"/>
    </location>
</feature>
<evidence type="ECO:0000256" key="11">
    <source>
        <dbReference type="ARBA" id="ARBA00022840"/>
    </source>
</evidence>
<dbReference type="PIRSF" id="PIRSF000641">
    <property type="entry name" value="SRK"/>
    <property type="match status" value="1"/>
</dbReference>
<dbReference type="Gene3D" id="1.10.510.10">
    <property type="entry name" value="Transferase(Phosphotransferase) domain 1"/>
    <property type="match status" value="1"/>
</dbReference>
<evidence type="ECO:0000256" key="8">
    <source>
        <dbReference type="ARBA" id="ARBA00022734"/>
    </source>
</evidence>
<dbReference type="SUPFAM" id="SSF51110">
    <property type="entry name" value="alpha-D-mannose-specific plant lectins"/>
    <property type="match status" value="1"/>
</dbReference>
<dbReference type="InterPro" id="IPR024171">
    <property type="entry name" value="SRK-like_kinase"/>
</dbReference>
<dbReference type="GO" id="GO:0004674">
    <property type="term" value="F:protein serine/threonine kinase activity"/>
    <property type="evidence" value="ECO:0007669"/>
    <property type="project" value="UniProtKB-KW"/>
</dbReference>
<dbReference type="InterPro" id="IPR011009">
    <property type="entry name" value="Kinase-like_dom_sf"/>
</dbReference>
<evidence type="ECO:0000259" key="25">
    <source>
        <dbReference type="PROSITE" id="PS50927"/>
    </source>
</evidence>
<dbReference type="Gene3D" id="3.30.200.20">
    <property type="entry name" value="Phosphorylase Kinase, domain 1"/>
    <property type="match status" value="1"/>
</dbReference>
<dbReference type="GO" id="GO:0016020">
    <property type="term" value="C:membrane"/>
    <property type="evidence" value="ECO:0007669"/>
    <property type="project" value="UniProtKB-SubCell"/>
</dbReference>
<dbReference type="EMBL" id="CAKOAT010475153">
    <property type="protein sequence ID" value="CAH8377928.1"/>
    <property type="molecule type" value="Genomic_DNA"/>
</dbReference>
<evidence type="ECO:0000313" key="27">
    <source>
        <dbReference type="Proteomes" id="UP001642260"/>
    </source>
</evidence>
<keyword evidence="13 22" id="KW-0472">Membrane</keyword>
<dbReference type="SMART" id="SM00220">
    <property type="entry name" value="S_TKc"/>
    <property type="match status" value="1"/>
</dbReference>
<proteinExistence type="inferred from homology"/>
<evidence type="ECO:0000256" key="2">
    <source>
        <dbReference type="ARBA" id="ARBA00022527"/>
    </source>
</evidence>
<evidence type="ECO:0000256" key="9">
    <source>
        <dbReference type="ARBA" id="ARBA00022741"/>
    </source>
</evidence>
<protein>
    <recommendedName>
        <fullName evidence="19">Receptor-like serine/threonine-protein kinase</fullName>
        <ecNumber evidence="19">2.7.11.1</ecNumber>
    </recommendedName>
</protein>
<dbReference type="PANTHER" id="PTHR47976:SF1">
    <property type="entry name" value="G-TYPE LECTIN S-RECEPTOR-LIKE SERINE_THREONINE-PROTEIN KINASE SD2-5"/>
    <property type="match status" value="1"/>
</dbReference>
<feature type="region of interest" description="Disordered" evidence="21">
    <location>
        <begin position="794"/>
        <end position="817"/>
    </location>
</feature>
<dbReference type="PANTHER" id="PTHR47976">
    <property type="entry name" value="G-TYPE LECTIN S-RECEPTOR-LIKE SERINE/THREONINE-PROTEIN KINASE SD2-5"/>
    <property type="match status" value="1"/>
</dbReference>
<dbReference type="PROSITE" id="PS50927">
    <property type="entry name" value="BULB_LECTIN"/>
    <property type="match status" value="1"/>
</dbReference>
<evidence type="ECO:0000256" key="6">
    <source>
        <dbReference type="ARBA" id="ARBA00022692"/>
    </source>
</evidence>
<keyword evidence="16" id="KW-0325">Glycoprotein</keyword>
<evidence type="ECO:0000256" key="22">
    <source>
        <dbReference type="SAM" id="Phobius"/>
    </source>
</evidence>
<feature type="transmembrane region" description="Helical" evidence="22">
    <location>
        <begin position="434"/>
        <end position="457"/>
    </location>
</feature>
<keyword evidence="6 22" id="KW-0812">Transmembrane</keyword>
<comment type="catalytic activity">
    <reaction evidence="17 19">
        <text>L-threonyl-[protein] + ATP = O-phospho-L-threonyl-[protein] + ADP + H(+)</text>
        <dbReference type="Rhea" id="RHEA:46608"/>
        <dbReference type="Rhea" id="RHEA-COMP:11060"/>
        <dbReference type="Rhea" id="RHEA-COMP:11605"/>
        <dbReference type="ChEBI" id="CHEBI:15378"/>
        <dbReference type="ChEBI" id="CHEBI:30013"/>
        <dbReference type="ChEBI" id="CHEBI:30616"/>
        <dbReference type="ChEBI" id="CHEBI:61977"/>
        <dbReference type="ChEBI" id="CHEBI:456216"/>
        <dbReference type="EC" id="2.7.11.1"/>
    </reaction>
</comment>
<gene>
    <name evidence="26" type="ORF">ERUC_LOCUS32610</name>
</gene>
<evidence type="ECO:0000256" key="3">
    <source>
        <dbReference type="ARBA" id="ARBA00022536"/>
    </source>
</evidence>
<organism evidence="26 27">
    <name type="scientific">Eruca vesicaria subsp. sativa</name>
    <name type="common">Garden rocket</name>
    <name type="synonym">Eruca sativa</name>
    <dbReference type="NCBI Taxonomy" id="29727"/>
    <lineage>
        <taxon>Eukaryota</taxon>
        <taxon>Viridiplantae</taxon>
        <taxon>Streptophyta</taxon>
        <taxon>Embryophyta</taxon>
        <taxon>Tracheophyta</taxon>
        <taxon>Spermatophyta</taxon>
        <taxon>Magnoliopsida</taxon>
        <taxon>eudicotyledons</taxon>
        <taxon>Gunneridae</taxon>
        <taxon>Pentapetalae</taxon>
        <taxon>rosids</taxon>
        <taxon>malvids</taxon>
        <taxon>Brassicales</taxon>
        <taxon>Brassicaceae</taxon>
        <taxon>Brassiceae</taxon>
        <taxon>Eruca</taxon>
    </lineage>
</organism>
<keyword evidence="15" id="KW-0675">Receptor</keyword>
<evidence type="ECO:0000256" key="20">
    <source>
        <dbReference type="PROSITE-ProRule" id="PRU10141"/>
    </source>
</evidence>
<dbReference type="SUPFAM" id="SSF56112">
    <property type="entry name" value="Protein kinase-like (PK-like)"/>
    <property type="match status" value="1"/>
</dbReference>
<feature type="binding site" evidence="20">
    <location>
        <position position="525"/>
    </location>
    <ligand>
        <name>ATP</name>
        <dbReference type="ChEBI" id="CHEBI:30616"/>
    </ligand>
</feature>
<feature type="chain" id="PRO_5044769791" description="Receptor-like serine/threonine-protein kinase" evidence="23">
    <location>
        <begin position="23"/>
        <end position="817"/>
    </location>
</feature>
<keyword evidence="3" id="KW-0245">EGF-like domain</keyword>
<dbReference type="FunFam" id="3.30.200.20:FF:000178">
    <property type="entry name" value="serine/threonine-protein kinase PBS1-like"/>
    <property type="match status" value="1"/>
</dbReference>
<keyword evidence="27" id="KW-1185">Reference proteome</keyword>
<comment type="subcellular location">
    <subcellularLocation>
        <location evidence="1">Membrane</location>
        <topology evidence="1">Single-pass type I membrane protein</topology>
    </subcellularLocation>
</comment>
<keyword evidence="5 19" id="KW-0808">Transferase</keyword>
<evidence type="ECO:0000256" key="4">
    <source>
        <dbReference type="ARBA" id="ARBA00022553"/>
    </source>
</evidence>
<evidence type="ECO:0000259" key="24">
    <source>
        <dbReference type="PROSITE" id="PS50011"/>
    </source>
</evidence>
<keyword evidence="9 19" id="KW-0547">Nucleotide-binding</keyword>
<evidence type="ECO:0000256" key="16">
    <source>
        <dbReference type="ARBA" id="ARBA00023180"/>
    </source>
</evidence>
<dbReference type="EC" id="2.7.11.1" evidence="19"/>